<accession>A0A6A6HPZ8</accession>
<dbReference type="AlphaFoldDB" id="A0A6A6HPZ8"/>
<dbReference type="OrthoDB" id="410198at2759"/>
<dbReference type="InterPro" id="IPR016181">
    <property type="entry name" value="Acyl_CoA_acyltransferase"/>
</dbReference>
<dbReference type="PROSITE" id="PS51186">
    <property type="entry name" value="GNAT"/>
    <property type="match status" value="1"/>
</dbReference>
<organism evidence="2 3">
    <name type="scientific">Viridothelium virens</name>
    <name type="common">Speckled blister lichen</name>
    <name type="synonym">Trypethelium virens</name>
    <dbReference type="NCBI Taxonomy" id="1048519"/>
    <lineage>
        <taxon>Eukaryota</taxon>
        <taxon>Fungi</taxon>
        <taxon>Dikarya</taxon>
        <taxon>Ascomycota</taxon>
        <taxon>Pezizomycotina</taxon>
        <taxon>Dothideomycetes</taxon>
        <taxon>Dothideomycetes incertae sedis</taxon>
        <taxon>Trypetheliales</taxon>
        <taxon>Trypetheliaceae</taxon>
        <taxon>Viridothelium</taxon>
    </lineage>
</organism>
<reference evidence="2" key="1">
    <citation type="journal article" date="2020" name="Stud. Mycol.">
        <title>101 Dothideomycetes genomes: a test case for predicting lifestyles and emergence of pathogens.</title>
        <authorList>
            <person name="Haridas S."/>
            <person name="Albert R."/>
            <person name="Binder M."/>
            <person name="Bloem J."/>
            <person name="Labutti K."/>
            <person name="Salamov A."/>
            <person name="Andreopoulos B."/>
            <person name="Baker S."/>
            <person name="Barry K."/>
            <person name="Bills G."/>
            <person name="Bluhm B."/>
            <person name="Cannon C."/>
            <person name="Castanera R."/>
            <person name="Culley D."/>
            <person name="Daum C."/>
            <person name="Ezra D."/>
            <person name="Gonzalez J."/>
            <person name="Henrissat B."/>
            <person name="Kuo A."/>
            <person name="Liang C."/>
            <person name="Lipzen A."/>
            <person name="Lutzoni F."/>
            <person name="Magnuson J."/>
            <person name="Mondo S."/>
            <person name="Nolan M."/>
            <person name="Ohm R."/>
            <person name="Pangilinan J."/>
            <person name="Park H.-J."/>
            <person name="Ramirez L."/>
            <person name="Alfaro M."/>
            <person name="Sun H."/>
            <person name="Tritt A."/>
            <person name="Yoshinaga Y."/>
            <person name="Zwiers L.-H."/>
            <person name="Turgeon B."/>
            <person name="Goodwin S."/>
            <person name="Spatafora J."/>
            <person name="Crous P."/>
            <person name="Grigoriev I."/>
        </authorList>
    </citation>
    <scope>NUCLEOTIDE SEQUENCE</scope>
    <source>
        <strain evidence="2">Tuck. ex Michener</strain>
    </source>
</reference>
<dbReference type="InterPro" id="IPR052523">
    <property type="entry name" value="Trichothecene_AcTrans"/>
</dbReference>
<dbReference type="GO" id="GO:0016747">
    <property type="term" value="F:acyltransferase activity, transferring groups other than amino-acyl groups"/>
    <property type="evidence" value="ECO:0007669"/>
    <property type="project" value="InterPro"/>
</dbReference>
<gene>
    <name evidence="2" type="ORF">EV356DRAFT_2379</name>
</gene>
<dbReference type="Proteomes" id="UP000800092">
    <property type="component" value="Unassembled WGS sequence"/>
</dbReference>
<dbReference type="PANTHER" id="PTHR42791">
    <property type="entry name" value="GNAT FAMILY ACETYLTRANSFERASE"/>
    <property type="match status" value="1"/>
</dbReference>
<sequence>MDKAVAASSISIIGNGNHEIEKSTMNLNDLVNSKVPNVAHIENASNGLGAEDGVRVCGIHEYKQAAQSLAEAFAEDDVAMYFIDTPDREHWTKEQKWNLHTQILEYVTYAHVMKGLVLTAGEDYGCVALWMPPGHNMDDLYTIFRSGMWRLYFQLSSEGKKRFFTEFLPLLHDAKARTLGDRDHDSWYLVYLGAKKAARGQGLAKKVVEKVTKMADAQSKACYLESSNDKNPAIYMRWGFELARKVVLQRGPENIELDIMIREPNPKTVEAKNGQGKTKKAWMNEGIQVTTDPEDNRLPC</sequence>
<dbReference type="Pfam" id="PF00583">
    <property type="entry name" value="Acetyltransf_1"/>
    <property type="match status" value="1"/>
</dbReference>
<dbReference type="Gene3D" id="3.40.630.30">
    <property type="match status" value="1"/>
</dbReference>
<proteinExistence type="predicted"/>
<evidence type="ECO:0000313" key="3">
    <source>
        <dbReference type="Proteomes" id="UP000800092"/>
    </source>
</evidence>
<dbReference type="InterPro" id="IPR000182">
    <property type="entry name" value="GNAT_dom"/>
</dbReference>
<feature type="domain" description="N-acetyltransferase" evidence="1">
    <location>
        <begin position="127"/>
        <end position="262"/>
    </location>
</feature>
<dbReference type="SUPFAM" id="SSF55729">
    <property type="entry name" value="Acyl-CoA N-acyltransferases (Nat)"/>
    <property type="match status" value="1"/>
</dbReference>
<protein>
    <recommendedName>
        <fullName evidence="1">N-acetyltransferase domain-containing protein</fullName>
    </recommendedName>
</protein>
<name>A0A6A6HPZ8_VIRVR</name>
<dbReference type="EMBL" id="ML991771">
    <property type="protein sequence ID" value="KAF2239868.1"/>
    <property type="molecule type" value="Genomic_DNA"/>
</dbReference>
<keyword evidence="3" id="KW-1185">Reference proteome</keyword>
<evidence type="ECO:0000259" key="1">
    <source>
        <dbReference type="PROSITE" id="PS51186"/>
    </source>
</evidence>
<evidence type="ECO:0000313" key="2">
    <source>
        <dbReference type="EMBL" id="KAF2239868.1"/>
    </source>
</evidence>
<dbReference type="PANTHER" id="PTHR42791:SF1">
    <property type="entry name" value="N-ACETYLTRANSFERASE DOMAIN-CONTAINING PROTEIN"/>
    <property type="match status" value="1"/>
</dbReference>